<feature type="transmembrane region" description="Helical" evidence="2">
    <location>
        <begin position="1604"/>
        <end position="1629"/>
    </location>
</feature>
<accession>A0A812LGZ1</accession>
<feature type="compositionally biased region" description="Low complexity" evidence="1">
    <location>
        <begin position="111"/>
        <end position="213"/>
    </location>
</feature>
<feature type="region of interest" description="Disordered" evidence="1">
    <location>
        <begin position="1037"/>
        <end position="1066"/>
    </location>
</feature>
<dbReference type="OrthoDB" id="10487230at2759"/>
<feature type="region of interest" description="Disordered" evidence="1">
    <location>
        <begin position="18"/>
        <end position="96"/>
    </location>
</feature>
<feature type="compositionally biased region" description="Basic and acidic residues" evidence="1">
    <location>
        <begin position="1757"/>
        <end position="1771"/>
    </location>
</feature>
<keyword evidence="2" id="KW-0812">Transmembrane</keyword>
<feature type="compositionally biased region" description="Basic and acidic residues" evidence="1">
    <location>
        <begin position="1649"/>
        <end position="1662"/>
    </location>
</feature>
<feature type="region of interest" description="Disordered" evidence="1">
    <location>
        <begin position="1722"/>
        <end position="1742"/>
    </location>
</feature>
<name>A0A812LGZ1_9DINO</name>
<feature type="compositionally biased region" description="Polar residues" evidence="1">
    <location>
        <begin position="1057"/>
        <end position="1066"/>
    </location>
</feature>
<proteinExistence type="predicted"/>
<sequence>MTNTLSVTATSTVSVTATTTSTASSSSTRTASSTTSATATSTASSSSTRTATSTISATATSATSSSSTRTTATSTVSDSTTSITSSSSTRTATSTISGTASSTVSFTLTGTATSTTSSSSTRTATSTISSTATSTRSNTVTGSSSTGTVTRTVSVTATSTTSRSATTSGTTSSARVSSSTSTVSQTSTSLSSTSSTADGSFTSSSASSTTTTTTEHRAVVGHASFTDLDPAPYQLNGTLTWVPPTDTSPYLHYGVWLLTRKDYSSSVYEIFLTGSQVNDPSTPEGNVPLGTHQLAFAQTRDLGSNGYAQYLAVIPNRQNNDMVASFNEAGFLSIADSELSLGAVQVQSVNFSDADSVATYIGGQVTWTRQDNVDYGFVEAFSVYLADDASGSNESFVASTSSNDLQLTIPAGTRAGGRSFLLVYCENALGRATSGASVHFSDWALSLPSTTTSLATTTTSSQSLTNTVLTSRTSTSSRAFLSSSTTSYTSTTATSTRQTSSSLSVLVSTTTFTSSTTNGATLQLHTSTTNTVTTFDPLLTFGNLSFIDLGSEAYQLNGTFAWTPPANTSEYLHYSVWLLTRKDYSTSVYEIFLTGSQVNDPSTPEGDVPLGKHELTFTQTRDLGSNGYAQYFAVIPNRKDNDMVTSFNEAGFLSIVDFPLMSLGALQVQSVTFSDEDSVATYIGGQVTWTRQDNVDYGFAFSVYLADDASGSNESFVASTSSNDLQLAIPAGTHAGGRSFLLVYCENALGRATSGASVHFSDWAFSLPSTTGTGTTSAETTQTSSTSQGMVSTSTQADELGSENTFGNLSFIDLGSEAYQLNGTFAWTPPANTSEYLHYSVWLLTRKDYSTSVYEIFLTGSQVNDPSTPEGDVPLGKHELTFTQTRDLGSNGYAQYFAVIPNRKDNDTVMSFNEAGFLSIVDFPLMSLGALQVQSVTFSDEDSVATYIGGQVTWTRQDNVDYGFVEAFSVYLADDASGSNESFVASTSSNDLRLAIPAGTHAGGRSFLLVYCENALGRATSGASVHFSDWAFSLPSTTGTGTTSAETTQTSSTSEGMVSTSTQADGLGSENTFGDLSFIDLGAEAYQLNGTFAWTPPANTSEYLHYSVWLLTRKDYSTSVYEIFLTGSQVNDPSTPEGDVPLGKHELTFTQSRDLGSNGYAQYFAVIPNRKDNDMVTSFNEAGFLSIVDFPLMSLGALQVQSVTFSDEDSVATYIGGQVTWTRQDNVDYGFVEAFSVYLADDASGSNESFVASTSSNDLRLAIPAGTHAGGRSFLLVYCENALGRATSGASVHFSDWALSLPSTTGTGTTSAETTQTSSTSQGMVSTSTQADELGSENTFGNLSFIDLGAEAYQLNGTFAWTPPANTSEYLHYSVWLLTRKDYSSSVYEIFLTGSQVNDPSTPEGDVPLGKHELTFAQSRDLGSNGYAQYFAVIPNRKDNDMVTSFNEAGFLSIVDFPLMSLGALQVQSVTFSDEDSVATYIGGQVAWTRQDNVDYGFVEAFSVYLADDASGSNESFVASTSSNDLRLAIPAGTHAGGRSFLLVYCENALGRATSGASVHFSDWALSLPSTTGTRTFTSTQSTSTAAIATTFEGGDDQMAASSVAIVIMGVVGCVAGILCLLPACGLAYGIKEGRAQAQGHGARAARSARGERERRKAVETTRVEAWKEAAPKAVPAQNTLQGLRGGRAVHALRRALTRSQRTQQRLDLQNLGFGTYLPSGASGARAAHAQPEAEPEVSGEDAEAWAWTLRNAGRAREARAWPEPHTEPRRGRTMRPIGGPMAGCELEMDLSLLDA</sequence>
<evidence type="ECO:0000313" key="3">
    <source>
        <dbReference type="EMBL" id="CAE7246523.1"/>
    </source>
</evidence>
<gene>
    <name evidence="3" type="ORF">SNAT2548_LOCUS11724</name>
</gene>
<keyword evidence="2" id="KW-0472">Membrane</keyword>
<keyword evidence="4" id="KW-1185">Reference proteome</keyword>
<evidence type="ECO:0000256" key="1">
    <source>
        <dbReference type="SAM" id="MobiDB-lite"/>
    </source>
</evidence>
<feature type="region of interest" description="Disordered" evidence="1">
    <location>
        <begin position="1757"/>
        <end position="1782"/>
    </location>
</feature>
<feature type="region of interest" description="Disordered" evidence="1">
    <location>
        <begin position="770"/>
        <end position="798"/>
    </location>
</feature>
<evidence type="ECO:0000256" key="2">
    <source>
        <dbReference type="SAM" id="Phobius"/>
    </source>
</evidence>
<protein>
    <submittedName>
        <fullName evidence="3">Uncharacterized protein</fullName>
    </submittedName>
</protein>
<dbReference type="EMBL" id="CAJNDS010001084">
    <property type="protein sequence ID" value="CAE7246523.1"/>
    <property type="molecule type" value="Genomic_DNA"/>
</dbReference>
<feature type="compositionally biased region" description="Low complexity" evidence="1">
    <location>
        <begin position="770"/>
        <end position="796"/>
    </location>
</feature>
<feature type="region of interest" description="Disordered" evidence="1">
    <location>
        <begin position="111"/>
        <end position="215"/>
    </location>
</feature>
<evidence type="ECO:0000313" key="4">
    <source>
        <dbReference type="Proteomes" id="UP000604046"/>
    </source>
</evidence>
<keyword evidence="2" id="KW-1133">Transmembrane helix</keyword>
<organism evidence="3 4">
    <name type="scientific">Symbiodinium natans</name>
    <dbReference type="NCBI Taxonomy" id="878477"/>
    <lineage>
        <taxon>Eukaryota</taxon>
        <taxon>Sar</taxon>
        <taxon>Alveolata</taxon>
        <taxon>Dinophyceae</taxon>
        <taxon>Suessiales</taxon>
        <taxon>Symbiodiniaceae</taxon>
        <taxon>Symbiodinium</taxon>
    </lineage>
</organism>
<dbReference type="Proteomes" id="UP000604046">
    <property type="component" value="Unassembled WGS sequence"/>
</dbReference>
<feature type="region of interest" description="Disordered" evidence="1">
    <location>
        <begin position="1640"/>
        <end position="1662"/>
    </location>
</feature>
<comment type="caution">
    <text evidence="3">The sequence shown here is derived from an EMBL/GenBank/DDBJ whole genome shotgun (WGS) entry which is preliminary data.</text>
</comment>
<feature type="region of interest" description="Disordered" evidence="1">
    <location>
        <begin position="1304"/>
        <end position="1329"/>
    </location>
</feature>
<reference evidence="3" key="1">
    <citation type="submission" date="2021-02" db="EMBL/GenBank/DDBJ databases">
        <authorList>
            <person name="Dougan E. K."/>
            <person name="Rhodes N."/>
            <person name="Thang M."/>
            <person name="Chan C."/>
        </authorList>
    </citation>
    <scope>NUCLEOTIDE SEQUENCE</scope>
</reference>
<feature type="compositionally biased region" description="Low complexity" evidence="1">
    <location>
        <begin position="1037"/>
        <end position="1056"/>
    </location>
</feature>